<dbReference type="InterPro" id="IPR036291">
    <property type="entry name" value="NAD(P)-bd_dom_sf"/>
</dbReference>
<dbReference type="Gene3D" id="3.40.50.720">
    <property type="entry name" value="NAD(P)-binding Rossmann-like Domain"/>
    <property type="match status" value="1"/>
</dbReference>
<dbReference type="EMBL" id="JBANRG010000045">
    <property type="protein sequence ID" value="KAK7446049.1"/>
    <property type="molecule type" value="Genomic_DNA"/>
</dbReference>
<reference evidence="1 2" key="1">
    <citation type="submission" date="2024-01" db="EMBL/GenBank/DDBJ databases">
        <title>A draft genome for the cacao thread blight pathogen Marasmiellus scandens.</title>
        <authorList>
            <person name="Baruah I.K."/>
            <person name="Leung J."/>
            <person name="Bukari Y."/>
            <person name="Amoako-Attah I."/>
            <person name="Meinhardt L.W."/>
            <person name="Bailey B.A."/>
            <person name="Cohen S.P."/>
        </authorList>
    </citation>
    <scope>NUCLEOTIDE SEQUENCE [LARGE SCALE GENOMIC DNA]</scope>
    <source>
        <strain evidence="1 2">GH-19</strain>
    </source>
</reference>
<accession>A0ABR1J3A5</accession>
<keyword evidence="2" id="KW-1185">Reference proteome</keyword>
<gene>
    <name evidence="1" type="ORF">VKT23_014672</name>
</gene>
<evidence type="ECO:0008006" key="3">
    <source>
        <dbReference type="Google" id="ProtNLM"/>
    </source>
</evidence>
<comment type="caution">
    <text evidence="1">The sequence shown here is derived from an EMBL/GenBank/DDBJ whole genome shotgun (WGS) entry which is preliminary data.</text>
</comment>
<proteinExistence type="predicted"/>
<evidence type="ECO:0000313" key="2">
    <source>
        <dbReference type="Proteomes" id="UP001498398"/>
    </source>
</evidence>
<organism evidence="1 2">
    <name type="scientific">Marasmiellus scandens</name>
    <dbReference type="NCBI Taxonomy" id="2682957"/>
    <lineage>
        <taxon>Eukaryota</taxon>
        <taxon>Fungi</taxon>
        <taxon>Dikarya</taxon>
        <taxon>Basidiomycota</taxon>
        <taxon>Agaricomycotina</taxon>
        <taxon>Agaricomycetes</taxon>
        <taxon>Agaricomycetidae</taxon>
        <taxon>Agaricales</taxon>
        <taxon>Marasmiineae</taxon>
        <taxon>Omphalotaceae</taxon>
        <taxon>Marasmiellus</taxon>
    </lineage>
</organism>
<evidence type="ECO:0000313" key="1">
    <source>
        <dbReference type="EMBL" id="KAK7446049.1"/>
    </source>
</evidence>
<dbReference type="Proteomes" id="UP001498398">
    <property type="component" value="Unassembled WGS sequence"/>
</dbReference>
<dbReference type="SUPFAM" id="SSF51735">
    <property type="entry name" value="NAD(P)-binding Rossmann-fold domains"/>
    <property type="match status" value="1"/>
</dbReference>
<name>A0ABR1J3A5_9AGAR</name>
<sequence>MATRSEEKAKEAIENLKKDGIEPGEVAYLKLDLGDPKQAAEEFLTKETRLDILVNNAAL</sequence>
<protein>
    <recommendedName>
        <fullName evidence="3">Short-chain dehydrogenase</fullName>
    </recommendedName>
</protein>